<proteinExistence type="predicted"/>
<dbReference type="AlphaFoldDB" id="A0A9W6RVK0"/>
<evidence type="ECO:0000313" key="2">
    <source>
        <dbReference type="Proteomes" id="UP001165074"/>
    </source>
</evidence>
<dbReference type="Proteomes" id="UP001165074">
    <property type="component" value="Unassembled WGS sequence"/>
</dbReference>
<dbReference type="EMBL" id="BSTK01000002">
    <property type="protein sequence ID" value="GLY83426.1"/>
    <property type="molecule type" value="Genomic_DNA"/>
</dbReference>
<gene>
    <name evidence="1" type="ORF">Airi02_013560</name>
</gene>
<comment type="caution">
    <text evidence="1">The sequence shown here is derived from an EMBL/GenBank/DDBJ whole genome shotgun (WGS) entry which is preliminary data.</text>
</comment>
<organism evidence="1 2">
    <name type="scientific">Actinoallomurus iriomotensis</name>
    <dbReference type="NCBI Taxonomy" id="478107"/>
    <lineage>
        <taxon>Bacteria</taxon>
        <taxon>Bacillati</taxon>
        <taxon>Actinomycetota</taxon>
        <taxon>Actinomycetes</taxon>
        <taxon>Streptosporangiales</taxon>
        <taxon>Thermomonosporaceae</taxon>
        <taxon>Actinoallomurus</taxon>
    </lineage>
</organism>
<accession>A0A9W6RVK0</accession>
<sequence length="342" mass="37611">MELARRLKTAETGGWAETALRELVAGLGWEWRGRVEPLHREHYGPVLSTGLVTGDAYLRSVRRHMVEDYVAGEEYLGLYVPIDLPQDTPIAKADAFRRAADVLTAAFGSSSIMGAYGRPGPFHDAPASWGSPFRRWRGDPNSLELRAGEQGPELLLSPNAPVENWYRRQPHDSFALGGFFGTRNDPANDGLDLPGLWRTDDWDVFATSAAAMLTTFPAEVRALGIGKDIAHLGVWPGAIHIDIESDPVLRLRMHDFNEPALPKAELADLGWIAESATSAGPLFHSEAYEAGEVDGRRLAQLLVDTARLGGCTSPHNLFLTDHSQNVGDYWVEYYALTLRTAP</sequence>
<evidence type="ECO:0000313" key="1">
    <source>
        <dbReference type="EMBL" id="GLY83426.1"/>
    </source>
</evidence>
<name>A0A9W6RVK0_9ACTN</name>
<reference evidence="1" key="1">
    <citation type="submission" date="2023-03" db="EMBL/GenBank/DDBJ databases">
        <title>Actinoallomurus iriomotensis NBRC 103684.</title>
        <authorList>
            <person name="Ichikawa N."/>
            <person name="Sato H."/>
            <person name="Tonouchi N."/>
        </authorList>
    </citation>
    <scope>NUCLEOTIDE SEQUENCE</scope>
    <source>
        <strain evidence="1">NBRC 103684</strain>
    </source>
</reference>
<protein>
    <submittedName>
        <fullName evidence="1">Uncharacterized protein</fullName>
    </submittedName>
</protein>
<keyword evidence="2" id="KW-1185">Reference proteome</keyword>